<dbReference type="EMBL" id="GISG01051919">
    <property type="protein sequence ID" value="MBA4625414.1"/>
    <property type="molecule type" value="Transcribed_RNA"/>
</dbReference>
<reference evidence="1" key="1">
    <citation type="journal article" date="2013" name="J. Plant Res.">
        <title>Effect of fungi and light on seed germination of three Opuntia species from semiarid lands of central Mexico.</title>
        <authorList>
            <person name="Delgado-Sanchez P."/>
            <person name="Jimenez-Bremont J.F."/>
            <person name="Guerrero-Gonzalez Mde L."/>
            <person name="Flores J."/>
        </authorList>
    </citation>
    <scope>NUCLEOTIDE SEQUENCE</scope>
    <source>
        <tissue evidence="1">Cladode</tissue>
    </source>
</reference>
<name>A0A7C8YS92_OPUST</name>
<reference evidence="1" key="2">
    <citation type="submission" date="2020-07" db="EMBL/GenBank/DDBJ databases">
        <authorList>
            <person name="Vera ALvarez R."/>
            <person name="Arias-Moreno D.M."/>
            <person name="Jimenez-Jacinto V."/>
            <person name="Jimenez-Bremont J.F."/>
            <person name="Swaminathan K."/>
            <person name="Moose S.P."/>
            <person name="Guerrero-Gonzalez M.L."/>
            <person name="Marino-Ramirez L."/>
            <person name="Landsman D."/>
            <person name="Rodriguez-Kessler M."/>
            <person name="Delgado-Sanchez P."/>
        </authorList>
    </citation>
    <scope>NUCLEOTIDE SEQUENCE</scope>
    <source>
        <tissue evidence="1">Cladode</tissue>
    </source>
</reference>
<evidence type="ECO:0000313" key="1">
    <source>
        <dbReference type="EMBL" id="MBA4625414.1"/>
    </source>
</evidence>
<sequence length="108" mass="12504">MSLEMVCKSEICVQTKGRRDTTGWRYIFGQRRRERSMGPVSVLMGRDKVGDLIWVVVFRADYISCVQLSSHEGWFILCYIDSKRFWCRKAIGIVSCCVSVYYISVACI</sequence>
<protein>
    <submittedName>
        <fullName evidence="1">Uncharacterized protein</fullName>
    </submittedName>
</protein>
<proteinExistence type="predicted"/>
<accession>A0A7C8YS92</accession>
<organism evidence="1">
    <name type="scientific">Opuntia streptacantha</name>
    <name type="common">Prickly pear cactus</name>
    <name type="synonym">Opuntia cardona</name>
    <dbReference type="NCBI Taxonomy" id="393608"/>
    <lineage>
        <taxon>Eukaryota</taxon>
        <taxon>Viridiplantae</taxon>
        <taxon>Streptophyta</taxon>
        <taxon>Embryophyta</taxon>
        <taxon>Tracheophyta</taxon>
        <taxon>Spermatophyta</taxon>
        <taxon>Magnoliopsida</taxon>
        <taxon>eudicotyledons</taxon>
        <taxon>Gunneridae</taxon>
        <taxon>Pentapetalae</taxon>
        <taxon>Caryophyllales</taxon>
        <taxon>Cactineae</taxon>
        <taxon>Cactaceae</taxon>
        <taxon>Opuntioideae</taxon>
        <taxon>Opuntia</taxon>
    </lineage>
</organism>
<dbReference type="AlphaFoldDB" id="A0A7C8YS92"/>